<comment type="cofactor">
    <cofactor evidence="13">
        <name>Mn(2+)</name>
        <dbReference type="ChEBI" id="CHEBI:29035"/>
    </cofactor>
    <cofactor evidence="13">
        <name>Fe(2+)</name>
        <dbReference type="ChEBI" id="CHEBI:29033"/>
    </cofactor>
    <text evidence="13">Binds 1 Mn(2+) or Fe(2+) ion per subunit.</text>
</comment>
<feature type="binding site" evidence="13">
    <location>
        <position position="95"/>
    </location>
    <ligand>
        <name>Fe cation</name>
        <dbReference type="ChEBI" id="CHEBI:24875"/>
    </ligand>
</feature>
<comment type="cofactor">
    <cofactor evidence="12">
        <name>Zn(2+)</name>
        <dbReference type="ChEBI" id="CHEBI:29105"/>
    </cofactor>
    <text evidence="12">Binds 1 zinc ion per subunit.</text>
</comment>
<evidence type="ECO:0000256" key="1">
    <source>
        <dbReference type="ARBA" id="ARBA00004496"/>
    </source>
</evidence>
<dbReference type="GO" id="GO:0005829">
    <property type="term" value="C:cytosol"/>
    <property type="evidence" value="ECO:0007669"/>
    <property type="project" value="TreeGrafter"/>
</dbReference>
<feature type="binding site" evidence="12">
    <location>
        <position position="101"/>
    </location>
    <ligand>
        <name>Zn(2+)</name>
        <dbReference type="ChEBI" id="CHEBI:29105"/>
    </ligand>
</feature>
<gene>
    <name evidence="14" type="ORF">FYJ44_13810</name>
</gene>
<evidence type="ECO:0000256" key="12">
    <source>
        <dbReference type="PIRSR" id="PIRSR602481-1"/>
    </source>
</evidence>
<dbReference type="AlphaFoldDB" id="A0A6L5XP45"/>
<dbReference type="CDD" id="cd07153">
    <property type="entry name" value="Fur_like"/>
    <property type="match status" value="1"/>
</dbReference>
<dbReference type="GO" id="GO:0008270">
    <property type="term" value="F:zinc ion binding"/>
    <property type="evidence" value="ECO:0007669"/>
    <property type="project" value="TreeGrafter"/>
</dbReference>
<comment type="similarity">
    <text evidence="2">Belongs to the Fur family.</text>
</comment>
<organism evidence="14 15">
    <name type="scientific">Desulfovibrio porci</name>
    <dbReference type="NCBI Taxonomy" id="2605782"/>
    <lineage>
        <taxon>Bacteria</taxon>
        <taxon>Pseudomonadati</taxon>
        <taxon>Thermodesulfobacteriota</taxon>
        <taxon>Desulfovibrionia</taxon>
        <taxon>Desulfovibrionales</taxon>
        <taxon>Desulfovibrionaceae</taxon>
        <taxon>Desulfovibrio</taxon>
    </lineage>
</organism>
<keyword evidence="15" id="KW-1185">Reference proteome</keyword>
<keyword evidence="7 12" id="KW-0479">Metal-binding</keyword>
<feature type="binding site" evidence="12">
    <location>
        <position position="144"/>
    </location>
    <ligand>
        <name>Zn(2+)</name>
        <dbReference type="ChEBI" id="CHEBI:29105"/>
    </ligand>
</feature>
<dbReference type="GO" id="GO:0000976">
    <property type="term" value="F:transcription cis-regulatory region binding"/>
    <property type="evidence" value="ECO:0007669"/>
    <property type="project" value="TreeGrafter"/>
</dbReference>
<dbReference type="SUPFAM" id="SSF46785">
    <property type="entry name" value="Winged helix' DNA-binding domain"/>
    <property type="match status" value="1"/>
</dbReference>
<dbReference type="InterPro" id="IPR036390">
    <property type="entry name" value="WH_DNA-bd_sf"/>
</dbReference>
<evidence type="ECO:0000256" key="2">
    <source>
        <dbReference type="ARBA" id="ARBA00007957"/>
    </source>
</evidence>
<evidence type="ECO:0000313" key="15">
    <source>
        <dbReference type="Proteomes" id="UP000477488"/>
    </source>
</evidence>
<comment type="subcellular location">
    <subcellularLocation>
        <location evidence="1">Cytoplasm</location>
    </subcellularLocation>
</comment>
<protein>
    <recommendedName>
        <fullName evidence="4">Ferric uptake regulation protein</fullName>
    </recommendedName>
</protein>
<dbReference type="InterPro" id="IPR002481">
    <property type="entry name" value="FUR"/>
</dbReference>
<evidence type="ECO:0000256" key="10">
    <source>
        <dbReference type="ARBA" id="ARBA00023125"/>
    </source>
</evidence>
<evidence type="ECO:0000256" key="4">
    <source>
        <dbReference type="ARBA" id="ARBA00020910"/>
    </source>
</evidence>
<evidence type="ECO:0000256" key="13">
    <source>
        <dbReference type="PIRSR" id="PIRSR602481-2"/>
    </source>
</evidence>
<evidence type="ECO:0000256" key="8">
    <source>
        <dbReference type="ARBA" id="ARBA00022833"/>
    </source>
</evidence>
<accession>A0A6L5XP45</accession>
<dbReference type="GO" id="GO:1900376">
    <property type="term" value="P:regulation of secondary metabolite biosynthetic process"/>
    <property type="evidence" value="ECO:0007669"/>
    <property type="project" value="TreeGrafter"/>
</dbReference>
<feature type="binding site" evidence="12">
    <location>
        <position position="104"/>
    </location>
    <ligand>
        <name>Zn(2+)</name>
        <dbReference type="ChEBI" id="CHEBI:29105"/>
    </ligand>
</feature>
<dbReference type="PANTHER" id="PTHR33202:SF2">
    <property type="entry name" value="FERRIC UPTAKE REGULATION PROTEIN"/>
    <property type="match status" value="1"/>
</dbReference>
<evidence type="ECO:0000256" key="3">
    <source>
        <dbReference type="ARBA" id="ARBA00011738"/>
    </source>
</evidence>
<evidence type="ECO:0000256" key="6">
    <source>
        <dbReference type="ARBA" id="ARBA00022491"/>
    </source>
</evidence>
<dbReference type="RefSeq" id="WP_154513123.1">
    <property type="nucleotide sequence ID" value="NZ_JAXELC010000016.1"/>
</dbReference>
<reference evidence="14 15" key="1">
    <citation type="submission" date="2019-09" db="EMBL/GenBank/DDBJ databases">
        <title>In-depth cultivation of the pig gut microbiome towards novel bacterial diversity and tailored functional studies.</title>
        <authorList>
            <person name="Wylensek D."/>
            <person name="Hitch T.C.A."/>
            <person name="Clavel T."/>
        </authorList>
    </citation>
    <scope>NUCLEOTIDE SEQUENCE [LARGE SCALE GENOMIC DNA]</scope>
    <source>
        <strain evidence="14 15">PG-178-WT-4</strain>
    </source>
</reference>
<sequence length="155" mass="17530">MSKQNSASLADFLEFMSRKGLNTTSQRRVIAEAFFELPGHHTLEEFYQHILRRDPGIGQTTVYRTLKLLCDAGLAMEIHFSDGITRYEVARPNSHHDHIVCLSCGKIVEICDPRIEKLQHELAEKHGFSLNGHVHNLYGLCADCRKATSEGQPAR</sequence>
<feature type="binding site" evidence="13">
    <location>
        <position position="97"/>
    </location>
    <ligand>
        <name>Fe cation</name>
        <dbReference type="ChEBI" id="CHEBI:24875"/>
    </ligand>
</feature>
<evidence type="ECO:0000313" key="14">
    <source>
        <dbReference type="EMBL" id="MSS29073.1"/>
    </source>
</evidence>
<feature type="binding site" evidence="13">
    <location>
        <position position="133"/>
    </location>
    <ligand>
        <name>Fe cation</name>
        <dbReference type="ChEBI" id="CHEBI:24875"/>
    </ligand>
</feature>
<keyword evidence="5" id="KW-0963">Cytoplasm</keyword>
<keyword evidence="6" id="KW-0678">Repressor</keyword>
<feature type="binding site" evidence="13">
    <location>
        <position position="116"/>
    </location>
    <ligand>
        <name>Fe cation</name>
        <dbReference type="ChEBI" id="CHEBI:24875"/>
    </ligand>
</feature>
<dbReference type="GO" id="GO:0045892">
    <property type="term" value="P:negative regulation of DNA-templated transcription"/>
    <property type="evidence" value="ECO:0007669"/>
    <property type="project" value="TreeGrafter"/>
</dbReference>
<keyword evidence="10" id="KW-0238">DNA-binding</keyword>
<dbReference type="Gene3D" id="1.10.10.10">
    <property type="entry name" value="Winged helix-like DNA-binding domain superfamily/Winged helix DNA-binding domain"/>
    <property type="match status" value="1"/>
</dbReference>
<evidence type="ECO:0000256" key="5">
    <source>
        <dbReference type="ARBA" id="ARBA00022490"/>
    </source>
</evidence>
<comment type="caution">
    <text evidence="14">The sequence shown here is derived from an EMBL/GenBank/DDBJ whole genome shotgun (WGS) entry which is preliminary data.</text>
</comment>
<feature type="binding site" evidence="12">
    <location>
        <position position="141"/>
    </location>
    <ligand>
        <name>Zn(2+)</name>
        <dbReference type="ChEBI" id="CHEBI:29105"/>
    </ligand>
</feature>
<comment type="subunit">
    <text evidence="3">Homodimer.</text>
</comment>
<dbReference type="Gene3D" id="3.30.1490.190">
    <property type="match status" value="1"/>
</dbReference>
<dbReference type="PANTHER" id="PTHR33202">
    <property type="entry name" value="ZINC UPTAKE REGULATION PROTEIN"/>
    <property type="match status" value="1"/>
</dbReference>
<keyword evidence="9" id="KW-0805">Transcription regulation</keyword>
<dbReference type="InterPro" id="IPR036388">
    <property type="entry name" value="WH-like_DNA-bd_sf"/>
</dbReference>
<dbReference type="GO" id="GO:0003700">
    <property type="term" value="F:DNA-binding transcription factor activity"/>
    <property type="evidence" value="ECO:0007669"/>
    <property type="project" value="InterPro"/>
</dbReference>
<evidence type="ECO:0000256" key="11">
    <source>
        <dbReference type="ARBA" id="ARBA00023163"/>
    </source>
</evidence>
<keyword evidence="8 12" id="KW-0862">Zinc</keyword>
<dbReference type="EMBL" id="VUMH01000021">
    <property type="protein sequence ID" value="MSS29073.1"/>
    <property type="molecule type" value="Genomic_DNA"/>
</dbReference>
<evidence type="ECO:0000256" key="9">
    <source>
        <dbReference type="ARBA" id="ARBA00023015"/>
    </source>
</evidence>
<name>A0A6L5XP45_9BACT</name>
<proteinExistence type="inferred from homology"/>
<dbReference type="Pfam" id="PF01475">
    <property type="entry name" value="FUR"/>
    <property type="match status" value="1"/>
</dbReference>
<dbReference type="Proteomes" id="UP000477488">
    <property type="component" value="Unassembled WGS sequence"/>
</dbReference>
<dbReference type="InterPro" id="IPR043135">
    <property type="entry name" value="Fur_C"/>
</dbReference>
<evidence type="ECO:0000256" key="7">
    <source>
        <dbReference type="ARBA" id="ARBA00022723"/>
    </source>
</evidence>
<keyword evidence="11" id="KW-0804">Transcription</keyword>
<keyword evidence="13" id="KW-0408">Iron</keyword>